<dbReference type="Proteomes" id="UP000186914">
    <property type="component" value="Unassembled WGS sequence"/>
</dbReference>
<organism evidence="1 2">
    <name type="scientific">Haladaptatus litoreus</name>
    <dbReference type="NCBI Taxonomy" id="553468"/>
    <lineage>
        <taxon>Archaea</taxon>
        <taxon>Methanobacteriati</taxon>
        <taxon>Methanobacteriota</taxon>
        <taxon>Stenosarchaea group</taxon>
        <taxon>Halobacteria</taxon>
        <taxon>Halobacteriales</taxon>
        <taxon>Haladaptataceae</taxon>
        <taxon>Haladaptatus</taxon>
    </lineage>
</organism>
<proteinExistence type="predicted"/>
<dbReference type="AlphaFoldDB" id="A0A1N6UTK6"/>
<protein>
    <submittedName>
        <fullName evidence="1">Uncharacterized protein</fullName>
    </submittedName>
</protein>
<evidence type="ECO:0000313" key="1">
    <source>
        <dbReference type="EMBL" id="SIQ68975.1"/>
    </source>
</evidence>
<keyword evidence="2" id="KW-1185">Reference proteome</keyword>
<evidence type="ECO:0000313" key="2">
    <source>
        <dbReference type="Proteomes" id="UP000186914"/>
    </source>
</evidence>
<gene>
    <name evidence="1" type="ORF">SAMN05421858_0092</name>
</gene>
<name>A0A1N6UTK6_9EURY</name>
<accession>A0A1N6UTK6</accession>
<reference evidence="2" key="1">
    <citation type="submission" date="2017-01" db="EMBL/GenBank/DDBJ databases">
        <authorList>
            <person name="Varghese N."/>
            <person name="Submissions S."/>
        </authorList>
    </citation>
    <scope>NUCLEOTIDE SEQUENCE [LARGE SCALE GENOMIC DNA]</scope>
    <source>
        <strain evidence="2">CGMCC 1.7737</strain>
    </source>
</reference>
<dbReference type="EMBL" id="FTNO01000001">
    <property type="protein sequence ID" value="SIQ68975.1"/>
    <property type="molecule type" value="Genomic_DNA"/>
</dbReference>
<sequence>MIFGNLHRLRVLDDVGPFRKVVRLRYVFADLLGLDSLSVTDFFFLPTDSAGIALFVHGFQRQIDPVGLNLLVCGFRNVLCNERPTPEHTTLFSSPGKNRVESVRRLFRVGIRSAQVSKELPDESRIYHER</sequence>